<keyword evidence="3" id="KW-0378">Hydrolase</keyword>
<evidence type="ECO:0000256" key="2">
    <source>
        <dbReference type="ARBA" id="ARBA00022649"/>
    </source>
</evidence>
<comment type="similarity">
    <text evidence="1 3">Belongs to the PemK/MazF family.</text>
</comment>
<proteinExistence type="inferred from homology"/>
<evidence type="ECO:0000313" key="4">
    <source>
        <dbReference type="EMBL" id="HBK54000.1"/>
    </source>
</evidence>
<gene>
    <name evidence="4" type="ORF">DDZ44_08700</name>
</gene>
<evidence type="ECO:0000313" key="5">
    <source>
        <dbReference type="Proteomes" id="UP000263273"/>
    </source>
</evidence>
<dbReference type="Pfam" id="PF02452">
    <property type="entry name" value="PemK_toxin"/>
    <property type="match status" value="1"/>
</dbReference>
<dbReference type="GO" id="GO:0016787">
    <property type="term" value="F:hydrolase activity"/>
    <property type="evidence" value="ECO:0007669"/>
    <property type="project" value="UniProtKB-KW"/>
</dbReference>
<keyword evidence="3" id="KW-0255">Endonuclease</keyword>
<dbReference type="GO" id="GO:0016075">
    <property type="term" value="P:rRNA catabolic process"/>
    <property type="evidence" value="ECO:0007669"/>
    <property type="project" value="TreeGrafter"/>
</dbReference>
<dbReference type="EC" id="3.1.-.-" evidence="3"/>
<dbReference type="InterPro" id="IPR011067">
    <property type="entry name" value="Plasmid_toxin/cell-grow_inhib"/>
</dbReference>
<dbReference type="PIRSF" id="PIRSF033490">
    <property type="entry name" value="MazF"/>
    <property type="match status" value="1"/>
</dbReference>
<dbReference type="GO" id="GO:0006402">
    <property type="term" value="P:mRNA catabolic process"/>
    <property type="evidence" value="ECO:0007669"/>
    <property type="project" value="TreeGrafter"/>
</dbReference>
<dbReference type="SUPFAM" id="SSF50118">
    <property type="entry name" value="Cell growth inhibitor/plasmid maintenance toxic component"/>
    <property type="match status" value="1"/>
</dbReference>
<dbReference type="AlphaFoldDB" id="A0A354YXB8"/>
<keyword evidence="3" id="KW-0540">Nuclease</keyword>
<sequence>MVKEYQWNIFWVNLDPAKGSEQSGTRPVLVVSTEPVNRALPVVTVLSITSMKPGRKIYPTEIRLPQRESGLDMDSIAMAHQIRSISKERLGTVCGKVNNPELREQIHKTIMLYLGIS</sequence>
<dbReference type="PANTHER" id="PTHR33988">
    <property type="entry name" value="ENDORIBONUCLEASE MAZF-RELATED"/>
    <property type="match status" value="1"/>
</dbReference>
<evidence type="ECO:0000256" key="3">
    <source>
        <dbReference type="PIRNR" id="PIRNR033490"/>
    </source>
</evidence>
<comment type="caution">
    <text evidence="4">The sequence shown here is derived from an EMBL/GenBank/DDBJ whole genome shotgun (WGS) entry which is preliminary data.</text>
</comment>
<reference evidence="4 5" key="1">
    <citation type="journal article" date="2018" name="Nat. Biotechnol.">
        <title>A standardized bacterial taxonomy based on genome phylogeny substantially revises the tree of life.</title>
        <authorList>
            <person name="Parks D.H."/>
            <person name="Chuvochina M."/>
            <person name="Waite D.W."/>
            <person name="Rinke C."/>
            <person name="Skarshewski A."/>
            <person name="Chaumeil P.A."/>
            <person name="Hugenholtz P."/>
        </authorList>
    </citation>
    <scope>NUCLEOTIDE SEQUENCE [LARGE SCALE GENOMIC DNA]</scope>
    <source>
        <strain evidence="4">UBA10948</strain>
    </source>
</reference>
<dbReference type="STRING" id="378794.GCA_001570625_02537"/>
<dbReference type="RefSeq" id="WP_061214946.1">
    <property type="nucleotide sequence ID" value="NZ_DHSN01000031.1"/>
</dbReference>
<protein>
    <recommendedName>
        <fullName evidence="3">mRNA interferase</fullName>
        <ecNumber evidence="3">3.1.-.-</ecNumber>
    </recommendedName>
</protein>
<accession>A0A354YXB8</accession>
<evidence type="ECO:0000256" key="1">
    <source>
        <dbReference type="ARBA" id="ARBA00007521"/>
    </source>
</evidence>
<dbReference type="EMBL" id="DNZF01000190">
    <property type="protein sequence ID" value="HBK54000.1"/>
    <property type="molecule type" value="Genomic_DNA"/>
</dbReference>
<dbReference type="InterPro" id="IPR003477">
    <property type="entry name" value="PemK-like"/>
</dbReference>
<organism evidence="4 5">
    <name type="scientific">Syntrophomonas wolfei</name>
    <dbReference type="NCBI Taxonomy" id="863"/>
    <lineage>
        <taxon>Bacteria</taxon>
        <taxon>Bacillati</taxon>
        <taxon>Bacillota</taxon>
        <taxon>Clostridia</taxon>
        <taxon>Eubacteriales</taxon>
        <taxon>Syntrophomonadaceae</taxon>
        <taxon>Syntrophomonas</taxon>
    </lineage>
</organism>
<dbReference type="GO" id="GO:0003677">
    <property type="term" value="F:DNA binding"/>
    <property type="evidence" value="ECO:0007669"/>
    <property type="project" value="InterPro"/>
</dbReference>
<name>A0A354YXB8_9FIRM</name>
<comment type="function">
    <text evidence="3">Toxic component of a type II toxin-antitoxin (TA) system.</text>
</comment>
<dbReference type="Proteomes" id="UP000263273">
    <property type="component" value="Unassembled WGS sequence"/>
</dbReference>
<dbReference type="Gene3D" id="2.30.30.110">
    <property type="match status" value="1"/>
</dbReference>
<dbReference type="GO" id="GO:0004521">
    <property type="term" value="F:RNA endonuclease activity"/>
    <property type="evidence" value="ECO:0007669"/>
    <property type="project" value="TreeGrafter"/>
</dbReference>
<keyword evidence="2" id="KW-1277">Toxin-antitoxin system</keyword>